<dbReference type="NCBIfam" id="TIGR02999">
    <property type="entry name" value="Sig-70_X6"/>
    <property type="match status" value="1"/>
</dbReference>
<keyword evidence="4" id="KW-1185">Reference proteome</keyword>
<feature type="domain" description="RNA polymerase sigma-70 ECF-like HTH" evidence="2">
    <location>
        <begin position="34"/>
        <end position="212"/>
    </location>
</feature>
<dbReference type="InterPro" id="IPR013324">
    <property type="entry name" value="RNA_pol_sigma_r3/r4-like"/>
</dbReference>
<evidence type="ECO:0000313" key="4">
    <source>
        <dbReference type="Proteomes" id="UP000678545"/>
    </source>
</evidence>
<accession>A0A941ICS9</accession>
<protein>
    <submittedName>
        <fullName evidence="3">Sigma-70 family RNA polymerase sigma factor</fullName>
    </submittedName>
</protein>
<dbReference type="RefSeq" id="WP_212675652.1">
    <property type="nucleotide sequence ID" value="NZ_JAGSPJ010000004.1"/>
</dbReference>
<dbReference type="SUPFAM" id="SSF88659">
    <property type="entry name" value="Sigma3 and sigma4 domains of RNA polymerase sigma factors"/>
    <property type="match status" value="1"/>
</dbReference>
<evidence type="ECO:0000256" key="1">
    <source>
        <dbReference type="SAM" id="MobiDB-lite"/>
    </source>
</evidence>
<dbReference type="Gene3D" id="1.10.10.10">
    <property type="entry name" value="Winged helix-like DNA-binding domain superfamily/Winged helix DNA-binding domain"/>
    <property type="match status" value="1"/>
</dbReference>
<dbReference type="NCBIfam" id="TIGR02937">
    <property type="entry name" value="sigma70-ECF"/>
    <property type="match status" value="1"/>
</dbReference>
<dbReference type="GO" id="GO:0003700">
    <property type="term" value="F:DNA-binding transcription factor activity"/>
    <property type="evidence" value="ECO:0007669"/>
    <property type="project" value="InterPro"/>
</dbReference>
<dbReference type="AlphaFoldDB" id="A0A941ICS9"/>
<reference evidence="3" key="1">
    <citation type="submission" date="2021-04" db="EMBL/GenBank/DDBJ databases">
        <title>novel species isolated from subtropical streams in China.</title>
        <authorList>
            <person name="Lu H."/>
        </authorList>
    </citation>
    <scope>NUCLEOTIDE SEQUENCE</scope>
    <source>
        <strain evidence="3">FT137W</strain>
    </source>
</reference>
<evidence type="ECO:0000259" key="2">
    <source>
        <dbReference type="Pfam" id="PF07638"/>
    </source>
</evidence>
<proteinExistence type="predicted"/>
<dbReference type="InterPro" id="IPR014284">
    <property type="entry name" value="RNA_pol_sigma-70_dom"/>
</dbReference>
<organism evidence="3 4">
    <name type="scientific">Undibacterium fentianense</name>
    <dbReference type="NCBI Taxonomy" id="2828728"/>
    <lineage>
        <taxon>Bacteria</taxon>
        <taxon>Pseudomonadati</taxon>
        <taxon>Pseudomonadota</taxon>
        <taxon>Betaproteobacteria</taxon>
        <taxon>Burkholderiales</taxon>
        <taxon>Oxalobacteraceae</taxon>
        <taxon>Undibacterium</taxon>
    </lineage>
</organism>
<evidence type="ECO:0000313" key="3">
    <source>
        <dbReference type="EMBL" id="MBR7800524.1"/>
    </source>
</evidence>
<dbReference type="Proteomes" id="UP000678545">
    <property type="component" value="Unassembled WGS sequence"/>
</dbReference>
<comment type="caution">
    <text evidence="3">The sequence shown here is derived from an EMBL/GenBank/DDBJ whole genome shotgun (WGS) entry which is preliminary data.</text>
</comment>
<dbReference type="InterPro" id="IPR011517">
    <property type="entry name" value="RNA_pol_sigma70_ECF-like"/>
</dbReference>
<dbReference type="InterPro" id="IPR053812">
    <property type="entry name" value="HTH_Sigma70_ECF-like"/>
</dbReference>
<dbReference type="EMBL" id="JAGSPJ010000004">
    <property type="protein sequence ID" value="MBR7800524.1"/>
    <property type="molecule type" value="Genomic_DNA"/>
</dbReference>
<gene>
    <name evidence="3" type="ORF">KDM90_11005</name>
</gene>
<dbReference type="GO" id="GO:0006352">
    <property type="term" value="P:DNA-templated transcription initiation"/>
    <property type="evidence" value="ECO:0007669"/>
    <property type="project" value="InterPro"/>
</dbReference>
<feature type="region of interest" description="Disordered" evidence="1">
    <location>
        <begin position="1"/>
        <end position="26"/>
    </location>
</feature>
<name>A0A941ICS9_9BURK</name>
<feature type="compositionally biased region" description="Polar residues" evidence="1">
    <location>
        <begin position="12"/>
        <end position="25"/>
    </location>
</feature>
<sequence length="213" mass="24199">MTLPTSHDFRQANAQTDSLQETENISEAAHPSAAEMTQWLAQAGIPEEFATAMLFSNLYQELRRLARGRLRHESADHTLSATALTHEAYFRLAAQQQTHWKNRSHFMAMAATMMRRILIDAALARQTDKRAAEMVTLSAADYLADENTPALDVLDLHRALQDFEQQDPRAARIVELRYFGGLDLEEIAETMDLSIATVKRDWTLAKTWLKSRL</sequence>
<dbReference type="Pfam" id="PF07638">
    <property type="entry name" value="Sigma70_ECF"/>
    <property type="match status" value="1"/>
</dbReference>
<dbReference type="InterPro" id="IPR036388">
    <property type="entry name" value="WH-like_DNA-bd_sf"/>
</dbReference>